<dbReference type="Proteomes" id="UP000243052">
    <property type="component" value="Chromosome iv"/>
</dbReference>
<keyword evidence="5" id="KW-0333">Golgi apparatus</keyword>
<dbReference type="GO" id="GO:0000026">
    <property type="term" value="F:alpha-1,2-mannosyltransferase activity"/>
    <property type="evidence" value="ECO:0007669"/>
    <property type="project" value="TreeGrafter"/>
</dbReference>
<dbReference type="STRING" id="45286.A0A0X8HQW9"/>
<dbReference type="InterPro" id="IPR022751">
    <property type="entry name" value="Alpha_mannosyltransferase"/>
</dbReference>
<evidence type="ECO:0000256" key="5">
    <source>
        <dbReference type="ARBA" id="ARBA00023034"/>
    </source>
</evidence>
<evidence type="ECO:0000256" key="4">
    <source>
        <dbReference type="ARBA" id="ARBA00022679"/>
    </source>
</evidence>
<dbReference type="PANTHER" id="PTHR31646:SF6">
    <property type="entry name" value="ALPHA-1,2-MANNOSYLTRANSFERASE MNN5"/>
    <property type="match status" value="1"/>
</dbReference>
<dbReference type="GO" id="GO:0046354">
    <property type="term" value="P:mannan biosynthetic process"/>
    <property type="evidence" value="ECO:0007669"/>
    <property type="project" value="TreeGrafter"/>
</dbReference>
<sequence length="579" mass="67099">MLLKFRRKKTIIFALAVLFTNIFLWINSSITQKHVTAGLQSVLEATDNIGSAFGLKRDPKGYYKDVVSALKRYSPGDPPHDLSILKDSERCEIRDVNTRTTEDEKIQSYENLNSCYRIPEQLLGQLSAQHTSYVNYILSNLTPTKSLFQLLYPNERGIVTVGGARYTILALTMIRALRERGTTLPVEVFIPTSDGSEDEFCKLIETMNGRCFNELSMYGAPNTMLKSYQNKAVALLASSFKEIIFIDADNIPLMNLDNVFDSVPYKENGLILWPDIWNRMTSPSFYELAGISVNFTRRARFYSDDVNPPNMFTALDLDDIEQYNKEKVPFHDLEGTVPNYTSESGQIIVNKRTHLNTLLLALYYNIYGNEWFYKMFSQGTSGEGDKETFILAAHALAMPYYQVKRPIEFDGYVKDFYRGVGLLQHDFVEDYKRWQEAKQDVQSKIDELNKFKPDYSLDKDFLEKYINPPDKKDIDIMFVHASYHKFVPNDLLNEKVYIGDDGKQFRSFNNLHRIDNFDIELFAFQGLQKYLCTDNRIRFHHVEAKIGDDKKKYDEMCDYINDRVEMLKNTHDEATSKQK</sequence>
<gene>
    <name evidence="8" type="ORF">AW171_hschr42225</name>
</gene>
<evidence type="ECO:0000256" key="6">
    <source>
        <dbReference type="ARBA" id="ARBA00023180"/>
    </source>
</evidence>
<dbReference type="FunFam" id="3.90.550.10:FF:000177">
    <property type="entry name" value="MNN5p Alpha-1,2-mannosyltransferase"/>
    <property type="match status" value="1"/>
</dbReference>
<keyword evidence="6" id="KW-0325">Glycoprotein</keyword>
<evidence type="ECO:0000313" key="9">
    <source>
        <dbReference type="Proteomes" id="UP000243052"/>
    </source>
</evidence>
<dbReference type="OrthoDB" id="430354at2759"/>
<dbReference type="SUPFAM" id="SSF53448">
    <property type="entry name" value="Nucleotide-diphospho-sugar transferases"/>
    <property type="match status" value="1"/>
</dbReference>
<evidence type="ECO:0000313" key="8">
    <source>
        <dbReference type="EMBL" id="AMD20336.1"/>
    </source>
</evidence>
<accession>A0A0X8HQW9</accession>
<reference evidence="8 9" key="1">
    <citation type="submission" date="2016-01" db="EMBL/GenBank/DDBJ databases">
        <title>Genome sequence of the yeast Holleya sinecauda.</title>
        <authorList>
            <person name="Dietrich F.S."/>
        </authorList>
    </citation>
    <scope>NUCLEOTIDE SEQUENCE [LARGE SCALE GENOMIC DNA]</scope>
    <source>
        <strain evidence="8 9">ATCC 58844</strain>
    </source>
</reference>
<feature type="transmembrane region" description="Helical" evidence="7">
    <location>
        <begin position="12"/>
        <end position="30"/>
    </location>
</feature>
<evidence type="ECO:0000256" key="1">
    <source>
        <dbReference type="ARBA" id="ARBA00004555"/>
    </source>
</evidence>
<dbReference type="RefSeq" id="XP_017987332.1">
    <property type="nucleotide sequence ID" value="XM_018132090.1"/>
</dbReference>
<dbReference type="EMBL" id="CP014244">
    <property type="protein sequence ID" value="AMD20336.1"/>
    <property type="molecule type" value="Genomic_DNA"/>
</dbReference>
<dbReference type="GeneID" id="28723579"/>
<keyword evidence="4" id="KW-0808">Transferase</keyword>
<evidence type="ECO:0000256" key="3">
    <source>
        <dbReference type="ARBA" id="ARBA00009105"/>
    </source>
</evidence>
<evidence type="ECO:0000256" key="7">
    <source>
        <dbReference type="SAM" id="Phobius"/>
    </source>
</evidence>
<dbReference type="InterPro" id="IPR029044">
    <property type="entry name" value="Nucleotide-diphossugar_trans"/>
</dbReference>
<keyword evidence="7" id="KW-0472">Membrane</keyword>
<keyword evidence="7" id="KW-0812">Transmembrane</keyword>
<comment type="similarity">
    <text evidence="3">Belongs to the MNN1/MNT family.</text>
</comment>
<dbReference type="Pfam" id="PF11051">
    <property type="entry name" value="Mannosyl_trans3"/>
    <property type="match status" value="1"/>
</dbReference>
<dbReference type="AlphaFoldDB" id="A0A0X8HQW9"/>
<evidence type="ECO:0000256" key="2">
    <source>
        <dbReference type="ARBA" id="ARBA00004922"/>
    </source>
</evidence>
<organism evidence="8 9">
    <name type="scientific">Eremothecium sinecaudum</name>
    <dbReference type="NCBI Taxonomy" id="45286"/>
    <lineage>
        <taxon>Eukaryota</taxon>
        <taxon>Fungi</taxon>
        <taxon>Dikarya</taxon>
        <taxon>Ascomycota</taxon>
        <taxon>Saccharomycotina</taxon>
        <taxon>Saccharomycetes</taxon>
        <taxon>Saccharomycetales</taxon>
        <taxon>Saccharomycetaceae</taxon>
        <taxon>Eremothecium</taxon>
    </lineage>
</organism>
<comment type="pathway">
    <text evidence="2">Protein modification; protein glycosylation.</text>
</comment>
<comment type="subcellular location">
    <subcellularLocation>
        <location evidence="1">Golgi apparatus</location>
    </subcellularLocation>
</comment>
<dbReference type="GO" id="GO:0005794">
    <property type="term" value="C:Golgi apparatus"/>
    <property type="evidence" value="ECO:0007669"/>
    <property type="project" value="UniProtKB-SubCell"/>
</dbReference>
<keyword evidence="9" id="KW-1185">Reference proteome</keyword>
<name>A0A0X8HQW9_9SACH</name>
<protein>
    <submittedName>
        <fullName evidence="8">HDL408Wp</fullName>
    </submittedName>
</protein>
<keyword evidence="7" id="KW-1133">Transmembrane helix</keyword>
<dbReference type="PANTHER" id="PTHR31646">
    <property type="entry name" value="ALPHA-1,2-MANNOSYLTRANSFERASE MNN2"/>
    <property type="match status" value="1"/>
</dbReference>
<proteinExistence type="inferred from homology"/>